<proteinExistence type="inferred from homology"/>
<dbReference type="InterPro" id="IPR033116">
    <property type="entry name" value="TRYPSIN_SER"/>
</dbReference>
<dbReference type="PRINTS" id="PR00722">
    <property type="entry name" value="CHYMOTRYPSIN"/>
</dbReference>
<dbReference type="PROSITE" id="PS00134">
    <property type="entry name" value="TRYPSIN_HIS"/>
    <property type="match status" value="1"/>
</dbReference>
<dbReference type="OrthoDB" id="10051896at2759"/>
<keyword evidence="3" id="KW-0720">Serine protease</keyword>
<evidence type="ECO:0000256" key="3">
    <source>
        <dbReference type="RuleBase" id="RU363034"/>
    </source>
</evidence>
<dbReference type="AlphaFoldDB" id="A0A813Q8D7"/>
<dbReference type="InterPro" id="IPR001254">
    <property type="entry name" value="Trypsin_dom"/>
</dbReference>
<keyword evidence="6" id="KW-1185">Reference proteome</keyword>
<keyword evidence="1" id="KW-1015">Disulfide bond</keyword>
<evidence type="ECO:0000259" key="4">
    <source>
        <dbReference type="PROSITE" id="PS50240"/>
    </source>
</evidence>
<reference evidence="5" key="1">
    <citation type="submission" date="2021-02" db="EMBL/GenBank/DDBJ databases">
        <authorList>
            <person name="Nowell W R."/>
        </authorList>
    </citation>
    <scope>NUCLEOTIDE SEQUENCE</scope>
    <source>
        <strain evidence="5">Ploen Becks lab</strain>
    </source>
</reference>
<name>A0A813Q8D7_9BILA</name>
<sequence length="331" mass="37277">MNSLTHEIYNELKAIYEHKIIRCDRASLFDQLNPNTQLLGIEKLINNTRFKYFPSHFSSLDNFKDKSLFDNSSKIINGEPVSIGAFPFMASLGYLRLDGYFHSCGATIVTDQHVMTAAHCVNKLGNSYNYTDYFLSKNQVLVVIVGTNSISGYNFLSLFQSNDIYLVRTISYNTAYTEVTSPADIAILKLDKKIVFNERISKIRLGESNDPSVIYGKKGIITGWGYTEKGKISEWLLFGRVTVLNNQNNPDCSSFENTQYCLEDLSGRESNACFGDSGGPLLRFENNVWVQYGIASFVYTNPNSTCANQLPSFYAMVPVLKSWALDQIQSN</sequence>
<gene>
    <name evidence="5" type="ORF">OXX778_LOCUS4555</name>
</gene>
<dbReference type="SMART" id="SM00020">
    <property type="entry name" value="Tryp_SPc"/>
    <property type="match status" value="1"/>
</dbReference>
<evidence type="ECO:0000313" key="6">
    <source>
        <dbReference type="Proteomes" id="UP000663879"/>
    </source>
</evidence>
<dbReference type="InterPro" id="IPR018114">
    <property type="entry name" value="TRYPSIN_HIS"/>
</dbReference>
<dbReference type="GO" id="GO:0004252">
    <property type="term" value="F:serine-type endopeptidase activity"/>
    <property type="evidence" value="ECO:0007669"/>
    <property type="project" value="InterPro"/>
</dbReference>
<dbReference type="InterPro" id="IPR009003">
    <property type="entry name" value="Peptidase_S1_PA"/>
</dbReference>
<keyword evidence="3" id="KW-0378">Hydrolase</keyword>
<evidence type="ECO:0000256" key="2">
    <source>
        <dbReference type="ARBA" id="ARBA00024195"/>
    </source>
</evidence>
<keyword evidence="3" id="KW-0645">Protease</keyword>
<comment type="caution">
    <text evidence="5">The sequence shown here is derived from an EMBL/GenBank/DDBJ whole genome shotgun (WGS) entry which is preliminary data.</text>
</comment>
<dbReference type="PROSITE" id="PS00135">
    <property type="entry name" value="TRYPSIN_SER"/>
    <property type="match status" value="1"/>
</dbReference>
<comment type="similarity">
    <text evidence="2">Belongs to the peptidase S1 family. CLIP subfamily.</text>
</comment>
<dbReference type="PANTHER" id="PTHR24256">
    <property type="entry name" value="TRYPTASE-RELATED"/>
    <property type="match status" value="1"/>
</dbReference>
<dbReference type="InterPro" id="IPR043504">
    <property type="entry name" value="Peptidase_S1_PA_chymotrypsin"/>
</dbReference>
<dbReference type="InterPro" id="IPR001314">
    <property type="entry name" value="Peptidase_S1A"/>
</dbReference>
<accession>A0A813Q8D7</accession>
<organism evidence="5 6">
    <name type="scientific">Brachionus calyciflorus</name>
    <dbReference type="NCBI Taxonomy" id="104777"/>
    <lineage>
        <taxon>Eukaryota</taxon>
        <taxon>Metazoa</taxon>
        <taxon>Spiralia</taxon>
        <taxon>Gnathifera</taxon>
        <taxon>Rotifera</taxon>
        <taxon>Eurotatoria</taxon>
        <taxon>Monogononta</taxon>
        <taxon>Pseudotrocha</taxon>
        <taxon>Ploima</taxon>
        <taxon>Brachionidae</taxon>
        <taxon>Brachionus</taxon>
    </lineage>
</organism>
<dbReference type="Proteomes" id="UP000663879">
    <property type="component" value="Unassembled WGS sequence"/>
</dbReference>
<dbReference type="Gene3D" id="2.40.10.10">
    <property type="entry name" value="Trypsin-like serine proteases"/>
    <property type="match status" value="1"/>
</dbReference>
<dbReference type="SUPFAM" id="SSF50494">
    <property type="entry name" value="Trypsin-like serine proteases"/>
    <property type="match status" value="1"/>
</dbReference>
<dbReference type="PROSITE" id="PS50240">
    <property type="entry name" value="TRYPSIN_DOM"/>
    <property type="match status" value="1"/>
</dbReference>
<dbReference type="Pfam" id="PF00089">
    <property type="entry name" value="Trypsin"/>
    <property type="match status" value="1"/>
</dbReference>
<evidence type="ECO:0000256" key="1">
    <source>
        <dbReference type="ARBA" id="ARBA00023157"/>
    </source>
</evidence>
<protein>
    <recommendedName>
        <fullName evidence="4">Peptidase S1 domain-containing protein</fullName>
    </recommendedName>
</protein>
<dbReference type="GO" id="GO:0006508">
    <property type="term" value="P:proteolysis"/>
    <property type="evidence" value="ECO:0007669"/>
    <property type="project" value="UniProtKB-KW"/>
</dbReference>
<dbReference type="EMBL" id="CAJNOC010000453">
    <property type="protein sequence ID" value="CAF0763401.1"/>
    <property type="molecule type" value="Genomic_DNA"/>
</dbReference>
<dbReference type="CDD" id="cd00190">
    <property type="entry name" value="Tryp_SPc"/>
    <property type="match status" value="1"/>
</dbReference>
<evidence type="ECO:0000313" key="5">
    <source>
        <dbReference type="EMBL" id="CAF0763401.1"/>
    </source>
</evidence>
<dbReference type="InterPro" id="IPR051487">
    <property type="entry name" value="Ser/Thr_Proteases_Immune/Dev"/>
</dbReference>
<feature type="domain" description="Peptidase S1" evidence="4">
    <location>
        <begin position="75"/>
        <end position="329"/>
    </location>
</feature>